<feature type="region of interest" description="Disordered" evidence="1">
    <location>
        <begin position="1"/>
        <end position="23"/>
    </location>
</feature>
<protein>
    <submittedName>
        <fullName evidence="2">Uncharacterized protein</fullName>
    </submittedName>
</protein>
<proteinExistence type="predicted"/>
<keyword evidence="3" id="KW-1185">Reference proteome</keyword>
<name>A0A9P5UDS8_9AGAR</name>
<dbReference type="Proteomes" id="UP000772434">
    <property type="component" value="Unassembled WGS sequence"/>
</dbReference>
<dbReference type="InterPro" id="IPR036812">
    <property type="entry name" value="NAD(P)_OxRdtase_dom_sf"/>
</dbReference>
<reference evidence="2" key="1">
    <citation type="submission" date="2020-11" db="EMBL/GenBank/DDBJ databases">
        <authorList>
            <consortium name="DOE Joint Genome Institute"/>
            <person name="Ahrendt S."/>
            <person name="Riley R."/>
            <person name="Andreopoulos W."/>
            <person name="Labutti K."/>
            <person name="Pangilinan J."/>
            <person name="Ruiz-Duenas F.J."/>
            <person name="Barrasa J.M."/>
            <person name="Sanchez-Garcia M."/>
            <person name="Camarero S."/>
            <person name="Miyauchi S."/>
            <person name="Serrano A."/>
            <person name="Linde D."/>
            <person name="Babiker R."/>
            <person name="Drula E."/>
            <person name="Ayuso-Fernandez I."/>
            <person name="Pacheco R."/>
            <person name="Padilla G."/>
            <person name="Ferreira P."/>
            <person name="Barriuso J."/>
            <person name="Kellner H."/>
            <person name="Castanera R."/>
            <person name="Alfaro M."/>
            <person name="Ramirez L."/>
            <person name="Pisabarro A.G."/>
            <person name="Kuo A."/>
            <person name="Tritt A."/>
            <person name="Lipzen A."/>
            <person name="He G."/>
            <person name="Yan M."/>
            <person name="Ng V."/>
            <person name="Cullen D."/>
            <person name="Martin F."/>
            <person name="Rosso M.-N."/>
            <person name="Henrissat B."/>
            <person name="Hibbett D."/>
            <person name="Martinez A.T."/>
            <person name="Grigoriev I.V."/>
        </authorList>
    </citation>
    <scope>NUCLEOTIDE SEQUENCE</scope>
    <source>
        <strain evidence="2">AH 40177</strain>
    </source>
</reference>
<dbReference type="Gene3D" id="3.20.20.100">
    <property type="entry name" value="NADP-dependent oxidoreductase domain"/>
    <property type="match status" value="1"/>
</dbReference>
<evidence type="ECO:0000313" key="3">
    <source>
        <dbReference type="Proteomes" id="UP000772434"/>
    </source>
</evidence>
<organism evidence="2 3">
    <name type="scientific">Rhodocollybia butyracea</name>
    <dbReference type="NCBI Taxonomy" id="206335"/>
    <lineage>
        <taxon>Eukaryota</taxon>
        <taxon>Fungi</taxon>
        <taxon>Dikarya</taxon>
        <taxon>Basidiomycota</taxon>
        <taxon>Agaricomycotina</taxon>
        <taxon>Agaricomycetes</taxon>
        <taxon>Agaricomycetidae</taxon>
        <taxon>Agaricales</taxon>
        <taxon>Marasmiineae</taxon>
        <taxon>Omphalotaceae</taxon>
        <taxon>Rhodocollybia</taxon>
    </lineage>
</organism>
<dbReference type="SUPFAM" id="SSF51430">
    <property type="entry name" value="NAD(P)-linked oxidoreductase"/>
    <property type="match status" value="1"/>
</dbReference>
<sequence length="98" mass="10604">MLNQVRDSTQAKDKANITVPATSTKPISRLSKLWPPDTTSPFRKLAYVGSHHSQLKYGDGILIGVSSVDHVKENLADLDKGPLPEEVVAVIRKLGGPC</sequence>
<gene>
    <name evidence="2" type="ORF">BDP27DRAFT_1443382</name>
</gene>
<evidence type="ECO:0000313" key="2">
    <source>
        <dbReference type="EMBL" id="KAF9075482.1"/>
    </source>
</evidence>
<comment type="caution">
    <text evidence="2">The sequence shown here is derived from an EMBL/GenBank/DDBJ whole genome shotgun (WGS) entry which is preliminary data.</text>
</comment>
<accession>A0A9P5UDS8</accession>
<evidence type="ECO:0000256" key="1">
    <source>
        <dbReference type="SAM" id="MobiDB-lite"/>
    </source>
</evidence>
<dbReference type="AlphaFoldDB" id="A0A9P5UDS8"/>
<dbReference type="EMBL" id="JADNRY010000009">
    <property type="protein sequence ID" value="KAF9075482.1"/>
    <property type="molecule type" value="Genomic_DNA"/>
</dbReference>
<dbReference type="OrthoDB" id="2310150at2759"/>